<dbReference type="EMBL" id="AVFE01000037">
    <property type="protein sequence ID" value="ETD04173.1"/>
    <property type="molecule type" value="Genomic_DNA"/>
</dbReference>
<dbReference type="AlphaFoldDB" id="V8AMX0"/>
<accession>V8AMX0</accession>
<comment type="caution">
    <text evidence="1">The sequence shown here is derived from an EMBL/GenBank/DDBJ whole genome shotgun (WGS) entry which is preliminary data.</text>
</comment>
<organism evidence="1 2">
    <name type="scientific">Lactococcus garvieae TRF1</name>
    <dbReference type="NCBI Taxonomy" id="1380772"/>
    <lineage>
        <taxon>Bacteria</taxon>
        <taxon>Bacillati</taxon>
        <taxon>Bacillota</taxon>
        <taxon>Bacilli</taxon>
        <taxon>Lactobacillales</taxon>
        <taxon>Streptococcaceae</taxon>
        <taxon>Lactococcus</taxon>
    </lineage>
</organism>
<name>V8AMX0_9LACT</name>
<proteinExistence type="predicted"/>
<dbReference type="Proteomes" id="UP000018692">
    <property type="component" value="Unassembled WGS sequence"/>
</dbReference>
<evidence type="ECO:0000313" key="2">
    <source>
        <dbReference type="Proteomes" id="UP000018692"/>
    </source>
</evidence>
<gene>
    <name evidence="1" type="ORF">N568_0109335</name>
</gene>
<evidence type="ECO:0000313" key="1">
    <source>
        <dbReference type="EMBL" id="ETD04173.1"/>
    </source>
</evidence>
<protein>
    <submittedName>
        <fullName evidence="1">Uncharacterized protein</fullName>
    </submittedName>
</protein>
<sequence length="32" mass="3480">MKVVEIPDGASYEISDYDGIETAHYGFQTGSV</sequence>
<reference evidence="1 2" key="1">
    <citation type="submission" date="2013-07" db="EMBL/GenBank/DDBJ databases">
        <title>Isolation of Lactococcus garvieae strain TRF1 from the fecal material of a timber rattlesnake.</title>
        <authorList>
            <person name="McLaughlin R.W."/>
            <person name="Cochran P.A."/>
            <person name="Dowd S.E."/>
        </authorList>
    </citation>
    <scope>NUCLEOTIDE SEQUENCE [LARGE SCALE GENOMIC DNA]</scope>
    <source>
        <strain evidence="1 2">TRF1</strain>
    </source>
</reference>